<reference evidence="3 4" key="1">
    <citation type="submission" date="2017-11" db="EMBL/GenBank/DDBJ databases">
        <title>Draft Genome Sequence of Lactobacillus curieae NBRC 111893 isolated from Koso, a Japanese sugar-Vegetable Fermented Beverage.</title>
        <authorList>
            <person name="Chiou T.Y."/>
            <person name="Oshima K."/>
            <person name="Suda W."/>
            <person name="Hattori M."/>
            <person name="Takahashi T."/>
        </authorList>
    </citation>
    <scope>NUCLEOTIDE SEQUENCE [LARGE SCALE GENOMIC DNA]</scope>
    <source>
        <strain evidence="3 4">NBRC111893</strain>
    </source>
</reference>
<keyword evidence="1" id="KW-1133">Transmembrane helix</keyword>
<evidence type="ECO:0000313" key="3">
    <source>
        <dbReference type="EMBL" id="GAY74285.1"/>
    </source>
</evidence>
<dbReference type="Proteomes" id="UP000286974">
    <property type="component" value="Unassembled WGS sequence"/>
</dbReference>
<dbReference type="AlphaFoldDB" id="A0A401FPG6"/>
<feature type="transmembrane region" description="Helical" evidence="1">
    <location>
        <begin position="334"/>
        <end position="353"/>
    </location>
</feature>
<accession>A0A401FPG6</accession>
<dbReference type="InterPro" id="IPR013491">
    <property type="entry name" value="Tape_meas_N"/>
</dbReference>
<feature type="domain" description="Tape measure protein N-terminal" evidence="2">
    <location>
        <begin position="2"/>
        <end position="113"/>
    </location>
</feature>
<dbReference type="EMBL" id="BEXA01000008">
    <property type="protein sequence ID" value="GAY74285.1"/>
    <property type="molecule type" value="Genomic_DNA"/>
</dbReference>
<evidence type="ECO:0000313" key="4">
    <source>
        <dbReference type="Proteomes" id="UP000286974"/>
    </source>
</evidence>
<evidence type="ECO:0000256" key="1">
    <source>
        <dbReference type="SAM" id="Phobius"/>
    </source>
</evidence>
<evidence type="ECO:0000259" key="2">
    <source>
        <dbReference type="Pfam" id="PF20155"/>
    </source>
</evidence>
<comment type="caution">
    <text evidence="3">The sequence shown here is derived from an EMBL/GenBank/DDBJ whole genome shotgun (WGS) entry which is preliminary data.</text>
</comment>
<name>A0A401FPG6_9LACO</name>
<protein>
    <submittedName>
        <fullName evidence="3">Phage tail length tape-measure protein</fullName>
    </submittedName>
</protein>
<gene>
    <name evidence="3" type="ORF">NBRC111893_2431</name>
</gene>
<sequence>MGAQNVQRLGLNFTHMMSSGKLQLGDFNMITDQLPMFGERLLEYERKAMKNSSLSMSKLRDDMSAGKVSAKDAEAVMNGLGKKYAEASENMMKTISGMQRVIAARSKALSGALIKPIMNAKNPLFGAISKWVSDPRTETEFNKVGKSMSKGLGTITEAFSKAINPKNAPHFADNMMKNIANGVTSLSKSIAKNASSIVNFFSSLASSIKIITTISVGFAKGLISGLNAILTPMVKLGDHKKDVGGFAGALKSISKQKSSLESVGRALSAAFVFSKITDFSRSLSGARKSILAFTDTEKLMSMKTLKAGLIGLGAPLKSVILQVGTLTAELLANPWTYVALAIVAVGAALVKLYKSNTKFRKFVNGIAKDAQKHLVKLLETLVIWSKSFHLQSMPWLNLYLKLLVGLPNNLKSNGATCGAKSSMLLNLLTEQSDP</sequence>
<keyword evidence="1" id="KW-0472">Membrane</keyword>
<keyword evidence="1" id="KW-0812">Transmembrane</keyword>
<dbReference type="Pfam" id="PF20155">
    <property type="entry name" value="TMP_3"/>
    <property type="match status" value="1"/>
</dbReference>
<keyword evidence="4" id="KW-1185">Reference proteome</keyword>
<organism evidence="3 4">
    <name type="scientific">Lentilactobacillus kosonis</name>
    <dbReference type="NCBI Taxonomy" id="2810561"/>
    <lineage>
        <taxon>Bacteria</taxon>
        <taxon>Bacillati</taxon>
        <taxon>Bacillota</taxon>
        <taxon>Bacilli</taxon>
        <taxon>Lactobacillales</taxon>
        <taxon>Lactobacillaceae</taxon>
        <taxon>Lentilactobacillus</taxon>
    </lineage>
</organism>
<proteinExistence type="predicted"/>